<organism evidence="1 2">
    <name type="scientific">Acidimicrobiia bacterium BACL6 MAG-120924-bin43</name>
    <dbReference type="NCBI Taxonomy" id="1655583"/>
    <lineage>
        <taxon>Bacteria</taxon>
        <taxon>Bacillati</taxon>
        <taxon>Actinomycetota</taxon>
        <taxon>Acidimicrobiia</taxon>
        <taxon>acIV cluster</taxon>
    </lineage>
</organism>
<proteinExistence type="predicted"/>
<evidence type="ECO:0000313" key="1">
    <source>
        <dbReference type="EMBL" id="KRO49113.1"/>
    </source>
</evidence>
<comment type="caution">
    <text evidence="1">The sequence shown here is derived from an EMBL/GenBank/DDBJ whole genome shotgun (WGS) entry which is preliminary data.</text>
</comment>
<evidence type="ECO:0000313" key="2">
    <source>
        <dbReference type="Proteomes" id="UP000051017"/>
    </source>
</evidence>
<name>A0A0R2QFP9_9ACTN</name>
<gene>
    <name evidence="1" type="ORF">ABR75_05780</name>
</gene>
<accession>A0A0R2QFP9</accession>
<dbReference type="Proteomes" id="UP000051017">
    <property type="component" value="Unassembled WGS sequence"/>
</dbReference>
<dbReference type="EMBL" id="LIBJ01000039">
    <property type="protein sequence ID" value="KRO49113.1"/>
    <property type="molecule type" value="Genomic_DNA"/>
</dbReference>
<sequence length="330" mass="35736">MSENNNQKSRVAQLVLRNAMASIGADAQPEFVEFALGAGAISANHAWVVVLEQCERSLGPVLLWSQKFDATSLDIFVVSDASLVSRRSQFFDRDIRVWLVADKEVARAESEPINQALVVPNTHEQFVSIIGESGADIVREHGVLSGEVMGLEVCRVVVDENDDTPRLEIGVGAHDRETFQMLHGKVATVESLVKVVNIVRGHRQSGSEHHPLNRLAAERLLRHRLIVEPSLVGASSLQATEPPVQRLNVKDAVPCCAVGIITDGQQIVVVCTASVDVDVVSFAADARARVAPDAQLVIATHTNNVTPSLAKLAKSLRIPARFVEVAPVVR</sequence>
<dbReference type="AlphaFoldDB" id="A0A0R2QFP9"/>
<reference evidence="1 2" key="1">
    <citation type="submission" date="2015-10" db="EMBL/GenBank/DDBJ databases">
        <title>Metagenome-Assembled Genomes uncover a global brackish microbiome.</title>
        <authorList>
            <person name="Hugerth L.W."/>
            <person name="Larsson J."/>
            <person name="Alneberg J."/>
            <person name="Lindh M.V."/>
            <person name="Legrand C."/>
            <person name="Pinhassi J."/>
            <person name="Andersson A.F."/>
        </authorList>
    </citation>
    <scope>NUCLEOTIDE SEQUENCE [LARGE SCALE GENOMIC DNA]</scope>
    <source>
        <strain evidence="1">BACL6 MAG-120924-bin43</strain>
    </source>
</reference>
<protein>
    <submittedName>
        <fullName evidence="1">Uncharacterized protein</fullName>
    </submittedName>
</protein>